<keyword evidence="2" id="KW-0805">Transcription regulation</keyword>
<evidence type="ECO:0000256" key="2">
    <source>
        <dbReference type="ARBA" id="ARBA00023015"/>
    </source>
</evidence>
<proteinExistence type="predicted"/>
<dbReference type="VEuPathDB" id="FungiDB:FOZG_17873"/>
<dbReference type="GO" id="GO:0045944">
    <property type="term" value="P:positive regulation of transcription by RNA polymerase II"/>
    <property type="evidence" value="ECO:0007669"/>
    <property type="project" value="TreeGrafter"/>
</dbReference>
<keyword evidence="5" id="KW-0539">Nucleus</keyword>
<sequence length="376" mass="42904">MREKKGKAHLRSLKDADKRLRWSEDEDGVEELHGGGDQIQRISQAPTPALQDVPPFLGPNSPHLPSSYGTASDIAFAAQFWWRPSVGQHADSTFSIPTSSQQFDMAVPWPNQARARLLLDVSLDRVSRDYYIVQKSHVRRDLEQFLLNKTPIDTLSKCKLHALFAIGEVYMARSFVSKSTFPGMNHFIMAKRALQMVSDKPQIGMIELQLLLSYYCFFLNQLRSAYTQASYAIQLALIIGLHREKSDNECDDVAIREHRQRVWWTVCTFDRMRAYATGLPISVPDDLLEVDLPFEPQPMSAMQDFEDFAYVKAQVQLSKLTFTAINALHQRKHDILVQAQAHGFLARLRNWVNNLSPLLQSSTDSIPSCDRQLNLR</sequence>
<dbReference type="EMBL" id="JH717925">
    <property type="protein sequence ID" value="EWZ28388.1"/>
    <property type="molecule type" value="Genomic_DNA"/>
</dbReference>
<dbReference type="GO" id="GO:0006351">
    <property type="term" value="P:DNA-templated transcription"/>
    <property type="evidence" value="ECO:0007669"/>
    <property type="project" value="InterPro"/>
</dbReference>
<feature type="compositionally biased region" description="Basic residues" evidence="6">
    <location>
        <begin position="1"/>
        <end position="11"/>
    </location>
</feature>
<dbReference type="InterPro" id="IPR051711">
    <property type="entry name" value="Stress_Response_Reg"/>
</dbReference>
<feature type="region of interest" description="Disordered" evidence="6">
    <location>
        <begin position="1"/>
        <end position="37"/>
    </location>
</feature>
<dbReference type="InterPro" id="IPR007219">
    <property type="entry name" value="XnlR_reg_dom"/>
</dbReference>
<reference evidence="8" key="1">
    <citation type="submission" date="2011-06" db="EMBL/GenBank/DDBJ databases">
        <title>The Genome Sequence of Fusarium oxysporum Fo47.</title>
        <authorList>
            <consortium name="The Broad Institute Genome Sequencing Platform"/>
            <person name="Ma L.-J."/>
            <person name="Gale L.R."/>
            <person name="Schwartz D.C."/>
            <person name="Zhou S."/>
            <person name="Corby-Kistler H."/>
            <person name="Young S.K."/>
            <person name="Zeng Q."/>
            <person name="Gargeya S."/>
            <person name="Fitzgerald M."/>
            <person name="Haas B."/>
            <person name="Abouelleil A."/>
            <person name="Alvarado L."/>
            <person name="Arachchi H.M."/>
            <person name="Berlin A."/>
            <person name="Brown A."/>
            <person name="Chapman S.B."/>
            <person name="Chen Z."/>
            <person name="Dunbar C."/>
            <person name="Freedman E."/>
            <person name="Gearin G."/>
            <person name="Gellesch M."/>
            <person name="Goldberg J."/>
            <person name="Griggs A."/>
            <person name="Gujja S."/>
            <person name="Heiman D."/>
            <person name="Howarth C."/>
            <person name="Larson L."/>
            <person name="Lui A."/>
            <person name="MacDonald P.J.P."/>
            <person name="Mehta T."/>
            <person name="Montmayeur A."/>
            <person name="Murphy C."/>
            <person name="Neiman D."/>
            <person name="Pearson M."/>
            <person name="Priest M."/>
            <person name="Roberts A."/>
            <person name="Saif S."/>
            <person name="Shea T."/>
            <person name="Shenoy N."/>
            <person name="Sisk P."/>
            <person name="Stolte C."/>
            <person name="Sykes S."/>
            <person name="Wortman J."/>
            <person name="Nusbaum C."/>
            <person name="Birren B."/>
        </authorList>
    </citation>
    <scope>NUCLEOTIDE SEQUENCE [LARGE SCALE GENOMIC DNA]</scope>
    <source>
        <strain evidence="8">Fo47</strain>
    </source>
</reference>
<keyword evidence="4" id="KW-0804">Transcription</keyword>
<dbReference type="GO" id="GO:0005634">
    <property type="term" value="C:nucleus"/>
    <property type="evidence" value="ECO:0007669"/>
    <property type="project" value="UniProtKB-SubCell"/>
</dbReference>
<comment type="subcellular location">
    <subcellularLocation>
        <location evidence="1">Nucleus</location>
    </subcellularLocation>
</comment>
<dbReference type="AlphaFoldDB" id="W9JG00"/>
<dbReference type="GO" id="GO:0043565">
    <property type="term" value="F:sequence-specific DNA binding"/>
    <property type="evidence" value="ECO:0007669"/>
    <property type="project" value="TreeGrafter"/>
</dbReference>
<evidence type="ECO:0000256" key="1">
    <source>
        <dbReference type="ARBA" id="ARBA00004123"/>
    </source>
</evidence>
<evidence type="ECO:0000259" key="7">
    <source>
        <dbReference type="SMART" id="SM00906"/>
    </source>
</evidence>
<feature type="domain" description="Xylanolytic transcriptional activator regulatory" evidence="7">
    <location>
        <begin position="225"/>
        <end position="299"/>
    </location>
</feature>
<evidence type="ECO:0000313" key="8">
    <source>
        <dbReference type="EMBL" id="EWZ28388.1"/>
    </source>
</evidence>
<protein>
    <recommendedName>
        <fullName evidence="7">Xylanolytic transcriptional activator regulatory domain-containing protein</fullName>
    </recommendedName>
</protein>
<dbReference type="PANTHER" id="PTHR47540:SF6">
    <property type="entry name" value="ZN(II)2CYS6 TRANSCRIPTION FACTOR (EUROFUNG)"/>
    <property type="match status" value="1"/>
</dbReference>
<dbReference type="Pfam" id="PF04082">
    <property type="entry name" value="Fungal_trans"/>
    <property type="match status" value="1"/>
</dbReference>
<evidence type="ECO:0000256" key="6">
    <source>
        <dbReference type="SAM" id="MobiDB-lite"/>
    </source>
</evidence>
<keyword evidence="3" id="KW-0238">DNA-binding</keyword>
<dbReference type="HOGENOM" id="CLU_735749_0_0_1"/>
<gene>
    <name evidence="8" type="ORF">FOZG_17873</name>
</gene>
<name>W9JG00_FUSOX</name>
<dbReference type="PANTHER" id="PTHR47540">
    <property type="entry name" value="THIAMINE REPRESSIBLE GENES REGULATORY PROTEIN THI5"/>
    <property type="match status" value="1"/>
</dbReference>
<dbReference type="GO" id="GO:0008270">
    <property type="term" value="F:zinc ion binding"/>
    <property type="evidence" value="ECO:0007669"/>
    <property type="project" value="InterPro"/>
</dbReference>
<dbReference type="SMART" id="SM00906">
    <property type="entry name" value="Fungal_trans"/>
    <property type="match status" value="1"/>
</dbReference>
<reference evidence="8" key="2">
    <citation type="submission" date="2012-06" db="EMBL/GenBank/DDBJ databases">
        <title>Annotation of the Genome Sequence of Fusarium oxysporum Fo47.</title>
        <authorList>
            <consortium name="The Broad Institute Genomics Platform"/>
            <person name="Ma L.-J."/>
            <person name="Corby-Kistler H."/>
            <person name="Broz K."/>
            <person name="Gale L.R."/>
            <person name="Jonkers W."/>
            <person name="O'Donnell K."/>
            <person name="Ploetz R."/>
            <person name="Steinberg C."/>
            <person name="Schwartz D.C."/>
            <person name="VanEtten H."/>
            <person name="Zhou S."/>
            <person name="Young S.K."/>
            <person name="Zeng Q."/>
            <person name="Gargeya S."/>
            <person name="Fitzgerald M."/>
            <person name="Abouelleil A."/>
            <person name="Alvarado L."/>
            <person name="Chapman S.B."/>
            <person name="Gainer-Dewar J."/>
            <person name="Goldberg J."/>
            <person name="Griggs A."/>
            <person name="Gujja S."/>
            <person name="Hansen M."/>
            <person name="Howarth C."/>
            <person name="Imamovic A."/>
            <person name="Ireland A."/>
            <person name="Larimer J."/>
            <person name="McCowan C."/>
            <person name="Murphy C."/>
            <person name="Pearson M."/>
            <person name="Poon T.W."/>
            <person name="Priest M."/>
            <person name="Roberts A."/>
            <person name="Saif S."/>
            <person name="Shea T."/>
            <person name="Sykes S."/>
            <person name="Wortman J."/>
            <person name="Nusbaum C."/>
            <person name="Birren B."/>
        </authorList>
    </citation>
    <scope>NUCLEOTIDE SEQUENCE</scope>
    <source>
        <strain evidence="8">Fo47</strain>
    </source>
</reference>
<dbReference type="CDD" id="cd12148">
    <property type="entry name" value="fungal_TF_MHR"/>
    <property type="match status" value="1"/>
</dbReference>
<accession>W9JG00</accession>
<dbReference type="Proteomes" id="UP000030766">
    <property type="component" value="Unassembled WGS sequence"/>
</dbReference>
<evidence type="ECO:0000256" key="5">
    <source>
        <dbReference type="ARBA" id="ARBA00023242"/>
    </source>
</evidence>
<evidence type="ECO:0000256" key="3">
    <source>
        <dbReference type="ARBA" id="ARBA00023125"/>
    </source>
</evidence>
<feature type="compositionally biased region" description="Basic and acidic residues" evidence="6">
    <location>
        <begin position="12"/>
        <end position="23"/>
    </location>
</feature>
<evidence type="ECO:0000256" key="4">
    <source>
        <dbReference type="ARBA" id="ARBA00023163"/>
    </source>
</evidence>
<organism evidence="8">
    <name type="scientific">Fusarium oxysporum Fo47</name>
    <dbReference type="NCBI Taxonomy" id="660027"/>
    <lineage>
        <taxon>Eukaryota</taxon>
        <taxon>Fungi</taxon>
        <taxon>Dikarya</taxon>
        <taxon>Ascomycota</taxon>
        <taxon>Pezizomycotina</taxon>
        <taxon>Sordariomycetes</taxon>
        <taxon>Hypocreomycetidae</taxon>
        <taxon>Hypocreales</taxon>
        <taxon>Nectriaceae</taxon>
        <taxon>Fusarium</taxon>
        <taxon>Fusarium oxysporum species complex</taxon>
    </lineage>
</organism>